<feature type="domain" description="SnoaL-like" evidence="1">
    <location>
        <begin position="10"/>
        <end position="137"/>
    </location>
</feature>
<dbReference type="RefSeq" id="WP_259526324.1">
    <property type="nucleotide sequence ID" value="NZ_JANLCK010000003.1"/>
</dbReference>
<organism evidence="2 3">
    <name type="scientific">Herbiconiux oxytropis</name>
    <dbReference type="NCBI Taxonomy" id="2970915"/>
    <lineage>
        <taxon>Bacteria</taxon>
        <taxon>Bacillati</taxon>
        <taxon>Actinomycetota</taxon>
        <taxon>Actinomycetes</taxon>
        <taxon>Micrococcales</taxon>
        <taxon>Microbacteriaceae</taxon>
        <taxon>Herbiconiux</taxon>
    </lineage>
</organism>
<protein>
    <submittedName>
        <fullName evidence="2">Nuclear transport factor 2 family protein</fullName>
    </submittedName>
</protein>
<dbReference type="SUPFAM" id="SSF54427">
    <property type="entry name" value="NTF2-like"/>
    <property type="match status" value="1"/>
</dbReference>
<reference evidence="2" key="1">
    <citation type="submission" date="2022-08" db="EMBL/GenBank/DDBJ databases">
        <authorList>
            <person name="Deng Y."/>
            <person name="Han X.-F."/>
            <person name="Zhang Y.-Q."/>
        </authorList>
    </citation>
    <scope>NUCLEOTIDE SEQUENCE</scope>
    <source>
        <strain evidence="2">CPCC 203407</strain>
    </source>
</reference>
<name>A0AA42BUV3_9MICO</name>
<gene>
    <name evidence="2" type="ORF">N1028_07545</name>
</gene>
<dbReference type="Gene3D" id="3.10.450.50">
    <property type="match status" value="1"/>
</dbReference>
<sequence>MSARGGVPGIEDRMAIDDLYSEYLWALDTHDIDRYVGTFWPDARFVETQLDGTVETWTGAPSIRAFSEGHFGGYRGHQHRESNRLYTAGEAGRSWDVRSYWFTSHREAGSGEVSFSSTGHSRDVVECRDGQWRFVQRWVERWPGDVAHPLAEAQAGANAEATAGAGA</sequence>
<proteinExistence type="predicted"/>
<dbReference type="Proteomes" id="UP001165587">
    <property type="component" value="Unassembled WGS sequence"/>
</dbReference>
<evidence type="ECO:0000313" key="3">
    <source>
        <dbReference type="Proteomes" id="UP001165587"/>
    </source>
</evidence>
<comment type="caution">
    <text evidence="2">The sequence shown here is derived from an EMBL/GenBank/DDBJ whole genome shotgun (WGS) entry which is preliminary data.</text>
</comment>
<dbReference type="InterPro" id="IPR037401">
    <property type="entry name" value="SnoaL-like"/>
</dbReference>
<keyword evidence="3" id="KW-1185">Reference proteome</keyword>
<dbReference type="Pfam" id="PF13577">
    <property type="entry name" value="SnoaL_4"/>
    <property type="match status" value="1"/>
</dbReference>
<dbReference type="AlphaFoldDB" id="A0AA42BUV3"/>
<accession>A0AA42BUV3</accession>
<dbReference type="EMBL" id="JANLCK010000003">
    <property type="protein sequence ID" value="MCS5725749.1"/>
    <property type="molecule type" value="Genomic_DNA"/>
</dbReference>
<evidence type="ECO:0000313" key="2">
    <source>
        <dbReference type="EMBL" id="MCS5725749.1"/>
    </source>
</evidence>
<evidence type="ECO:0000259" key="1">
    <source>
        <dbReference type="Pfam" id="PF13577"/>
    </source>
</evidence>
<dbReference type="InterPro" id="IPR032710">
    <property type="entry name" value="NTF2-like_dom_sf"/>
</dbReference>